<evidence type="ECO:0000259" key="12">
    <source>
        <dbReference type="Pfam" id="PF23231"/>
    </source>
</evidence>
<evidence type="ECO:0000256" key="4">
    <source>
        <dbReference type="ARBA" id="ARBA00022664"/>
    </source>
</evidence>
<evidence type="ECO:0000259" key="13">
    <source>
        <dbReference type="Pfam" id="PF23233"/>
    </source>
</evidence>
<keyword evidence="4" id="KW-0507">mRNA processing</keyword>
<evidence type="ECO:0000256" key="7">
    <source>
        <dbReference type="ARBA" id="ARBA00023187"/>
    </source>
</evidence>
<keyword evidence="11" id="KW-0812">Transmembrane</keyword>
<keyword evidence="5" id="KW-0747">Spliceosome</keyword>
<dbReference type="InterPro" id="IPR011990">
    <property type="entry name" value="TPR-like_helical_dom_sf"/>
</dbReference>
<dbReference type="SMART" id="SM00386">
    <property type="entry name" value="HAT"/>
    <property type="match status" value="14"/>
</dbReference>
<feature type="repeat" description="TPR" evidence="10">
    <location>
        <begin position="249"/>
        <end position="282"/>
    </location>
</feature>
<dbReference type="Gene3D" id="1.25.40.10">
    <property type="entry name" value="Tetratricopeptide repeat domain"/>
    <property type="match status" value="3"/>
</dbReference>
<proteinExistence type="inferred from homology"/>
<feature type="domain" description="Pre-mRNA-splicing factor Syf1/CRNKL1-like C-terminal HAT-repeats" evidence="12">
    <location>
        <begin position="401"/>
        <end position="484"/>
    </location>
</feature>
<dbReference type="FunFam" id="1.25.40.10:FF:000075">
    <property type="entry name" value="Crooked neck pre-mRNA-splicing factor 1"/>
    <property type="match status" value="1"/>
</dbReference>
<dbReference type="AlphaFoldDB" id="A0A2H9TLZ5"/>
<evidence type="ECO:0000256" key="6">
    <source>
        <dbReference type="ARBA" id="ARBA00022737"/>
    </source>
</evidence>
<dbReference type="InterPro" id="IPR055433">
    <property type="entry name" value="HAT_Syf1-like_N"/>
</dbReference>
<dbReference type="Proteomes" id="UP000240830">
    <property type="component" value="Unassembled WGS sequence"/>
</dbReference>
<dbReference type="PROSITE" id="PS50005">
    <property type="entry name" value="TPR"/>
    <property type="match status" value="1"/>
</dbReference>
<comment type="subcellular location">
    <subcellularLocation>
        <location evidence="1">Nucleus</location>
    </subcellularLocation>
</comment>
<feature type="domain" description="Pre-mRNA-splicing factor Syf1-like N-terminal HAT-repeats" evidence="13">
    <location>
        <begin position="485"/>
        <end position="644"/>
    </location>
</feature>
<dbReference type="PANTHER" id="PTHR11246">
    <property type="entry name" value="PRE-MRNA SPLICING FACTOR"/>
    <property type="match status" value="1"/>
</dbReference>
<dbReference type="InterPro" id="IPR019734">
    <property type="entry name" value="TPR_rpt"/>
</dbReference>
<evidence type="ECO:0000256" key="10">
    <source>
        <dbReference type="PROSITE-ProRule" id="PRU00339"/>
    </source>
</evidence>
<dbReference type="OrthoDB" id="541719at2759"/>
<sequence length="844" mass="99669">MPLGVLRESHLALIGCPIQNPEIVESANYGSMWDCIKDYRELGGNRYSFQPDQLAPLFMTLRRRQSEVPEQLTLDEDLVVQEIVDTAAMSEFYFDIALLIVGLVLALSYTLSPLLTGQNYRLELEGAQCPGALYLYLPPSALRPLSAMPAFISPHVAGTAAFVLMMDAACMMFLAAVLYAGQAKEEVKNKAPAPIQISAEQLLREASERLDPLDTSRKVKPIENESTDDFRLRNRQFFEDKLRRDRNQLGVWLRYAAFEESQREYARARSVYERALDVDPYNVTVFLKYAEMEMKLKHVNMARNIWDRAVTIQPRVDQFWYKFAYMEETLGNLDAAREIYERWMRWEPEEAIWQSYIKFERRYKQWNRIRMLYKRLVELHPTVTSWLQYAKFEEDGRHFDQARTVFEQAAEQLDAKQREPKLFVEFARFEVRMKEFDRARVIYRFALDLFPKSEAEGLYNSYAQFERQFGDDSSMQEVIMLKRRTLYEEKVGTDPFDYDSWFDYLRLEEENGDIDIIREVYERAIANIPPAEEKRLWRRYIYLWIYYAVFEELVAADIDRSRAVYKAIIDLVPHRQFTFAKLWTLFARFNLRHSDVTSARKTFGTALGLAAKPKIYKDYIEMEMQLREFDRCRIIYEKFLEYDPTNATTWLRYAELERLLLDDERAHAIYELAIDQPVDMPELVWKSYIDYEYESDNYDGARDLYERLLQKTEHLKVWVSYANFETSVPSVDAMDRARAVLQRAYDSLKEQGLTTERILLLEAWKDLELRNDSTANLDTLMARFPRIVPKRRETDEGWEEYTEYIFPEDEVKQPASKLLALAHKWKKAKTGDPTHDNDSGNGME</sequence>
<feature type="transmembrane region" description="Helical" evidence="11">
    <location>
        <begin position="92"/>
        <end position="111"/>
    </location>
</feature>
<dbReference type="GO" id="GO:0071014">
    <property type="term" value="C:post-mRNA release spliceosomal complex"/>
    <property type="evidence" value="ECO:0007669"/>
    <property type="project" value="TreeGrafter"/>
</dbReference>
<name>A0A2H9TLZ5_9FUNG</name>
<keyword evidence="11" id="KW-0472">Membrane</keyword>
<keyword evidence="10" id="KW-0802">TPR repeat</keyword>
<dbReference type="InterPro" id="IPR045075">
    <property type="entry name" value="Syf1-like"/>
</dbReference>
<reference evidence="14 15" key="1">
    <citation type="submission" date="2016-10" db="EMBL/GenBank/DDBJ databases">
        <title>The genome of Paramicrosporidium saccamoebae is the missing link in understanding Cryptomycota and Microsporidia evolution.</title>
        <authorList>
            <person name="Quandt C.A."/>
            <person name="Beaudet D."/>
            <person name="Corsaro D."/>
            <person name="Michel R."/>
            <person name="Corradi N."/>
            <person name="James T."/>
        </authorList>
    </citation>
    <scope>NUCLEOTIDE SEQUENCE [LARGE SCALE GENOMIC DNA]</scope>
    <source>
        <strain evidence="14 15">KSL3</strain>
    </source>
</reference>
<keyword evidence="8" id="KW-0539">Nucleus</keyword>
<dbReference type="InterPro" id="IPR003107">
    <property type="entry name" value="HAT"/>
</dbReference>
<evidence type="ECO:0000313" key="15">
    <source>
        <dbReference type="Proteomes" id="UP000240830"/>
    </source>
</evidence>
<dbReference type="GO" id="GO:0071011">
    <property type="term" value="C:precatalytic spliceosome"/>
    <property type="evidence" value="ECO:0007669"/>
    <property type="project" value="TreeGrafter"/>
</dbReference>
<accession>A0A2H9TLZ5</accession>
<dbReference type="GO" id="GO:0000245">
    <property type="term" value="P:spliceosomal complex assembly"/>
    <property type="evidence" value="ECO:0007669"/>
    <property type="project" value="TreeGrafter"/>
</dbReference>
<protein>
    <recommendedName>
        <fullName evidence="16">Pre-mRNA-splicing factor CLF1</fullName>
    </recommendedName>
</protein>
<keyword evidence="6" id="KW-0677">Repeat</keyword>
<evidence type="ECO:0000256" key="11">
    <source>
        <dbReference type="SAM" id="Phobius"/>
    </source>
</evidence>
<keyword evidence="11" id="KW-1133">Transmembrane helix</keyword>
<evidence type="ECO:0000256" key="1">
    <source>
        <dbReference type="ARBA" id="ARBA00004123"/>
    </source>
</evidence>
<dbReference type="PANTHER" id="PTHR11246:SF3">
    <property type="entry name" value="CROOKED NECK-LIKE PROTEIN 1"/>
    <property type="match status" value="1"/>
</dbReference>
<organism evidence="14 15">
    <name type="scientific">Paramicrosporidium saccamoebae</name>
    <dbReference type="NCBI Taxonomy" id="1246581"/>
    <lineage>
        <taxon>Eukaryota</taxon>
        <taxon>Fungi</taxon>
        <taxon>Fungi incertae sedis</taxon>
        <taxon>Cryptomycota</taxon>
        <taxon>Cryptomycota incertae sedis</taxon>
        <taxon>Paramicrosporidium</taxon>
    </lineage>
</organism>
<dbReference type="Pfam" id="PF23231">
    <property type="entry name" value="HAT_Syf1_CNRKL1_C"/>
    <property type="match status" value="1"/>
</dbReference>
<feature type="transmembrane region" description="Helical" evidence="11">
    <location>
        <begin position="156"/>
        <end position="180"/>
    </location>
</feature>
<dbReference type="SUPFAM" id="SSF48452">
    <property type="entry name" value="TPR-like"/>
    <property type="match status" value="1"/>
</dbReference>
<dbReference type="GO" id="GO:0000974">
    <property type="term" value="C:Prp19 complex"/>
    <property type="evidence" value="ECO:0007669"/>
    <property type="project" value="TreeGrafter"/>
</dbReference>
<dbReference type="EMBL" id="MTSL01000103">
    <property type="protein sequence ID" value="PJF18767.1"/>
    <property type="molecule type" value="Genomic_DNA"/>
</dbReference>
<comment type="subunit">
    <text evidence="3">Associated with the spliceosome.</text>
</comment>
<dbReference type="GO" id="GO:0071007">
    <property type="term" value="C:U2-type catalytic step 2 spliceosome"/>
    <property type="evidence" value="ECO:0007669"/>
    <property type="project" value="TreeGrafter"/>
</dbReference>
<evidence type="ECO:0000313" key="14">
    <source>
        <dbReference type="EMBL" id="PJF18767.1"/>
    </source>
</evidence>
<comment type="function">
    <text evidence="9">Involved in pre-mRNA splicing and cell cycle progression. Required for the spliceosome assembly and initiation of the DNA replication.</text>
</comment>
<evidence type="ECO:0000256" key="9">
    <source>
        <dbReference type="ARBA" id="ARBA00037040"/>
    </source>
</evidence>
<comment type="caution">
    <text evidence="14">The sequence shown here is derived from an EMBL/GenBank/DDBJ whole genome shotgun (WGS) entry which is preliminary data.</text>
</comment>
<evidence type="ECO:0008006" key="16">
    <source>
        <dbReference type="Google" id="ProtNLM"/>
    </source>
</evidence>
<evidence type="ECO:0000256" key="3">
    <source>
        <dbReference type="ARBA" id="ARBA00011524"/>
    </source>
</evidence>
<comment type="similarity">
    <text evidence="2">Belongs to the crooked-neck family.</text>
</comment>
<dbReference type="Pfam" id="PF23233">
    <property type="entry name" value="HAT_Syf1_CNRKL1_N"/>
    <property type="match status" value="2"/>
</dbReference>
<dbReference type="InterPro" id="IPR055430">
    <property type="entry name" value="HAT_Syf1_CNRKL1_C"/>
</dbReference>
<evidence type="ECO:0000256" key="8">
    <source>
        <dbReference type="ARBA" id="ARBA00023242"/>
    </source>
</evidence>
<dbReference type="SMART" id="SM00028">
    <property type="entry name" value="TPR"/>
    <property type="match status" value="4"/>
</dbReference>
<dbReference type="STRING" id="1246581.A0A2H9TLZ5"/>
<gene>
    <name evidence="14" type="ORF">PSACC_01417</name>
</gene>
<evidence type="ECO:0000256" key="2">
    <source>
        <dbReference type="ARBA" id="ARBA00008644"/>
    </source>
</evidence>
<feature type="domain" description="Pre-mRNA-splicing factor Syf1-like N-terminal HAT-repeats" evidence="13">
    <location>
        <begin position="237"/>
        <end position="381"/>
    </location>
</feature>
<keyword evidence="7" id="KW-0508">mRNA splicing</keyword>
<dbReference type="FunFam" id="1.25.40.10:FF:000072">
    <property type="entry name" value="Crooked neck-like protein 1"/>
    <property type="match status" value="1"/>
</dbReference>
<keyword evidence="15" id="KW-1185">Reference proteome</keyword>
<evidence type="ECO:0000256" key="5">
    <source>
        <dbReference type="ARBA" id="ARBA00022728"/>
    </source>
</evidence>